<evidence type="ECO:0000313" key="4">
    <source>
        <dbReference type="Proteomes" id="UP000078397"/>
    </source>
</evidence>
<dbReference type="GeneID" id="28856240"/>
<dbReference type="Proteomes" id="UP000078397">
    <property type="component" value="Unassembled WGS sequence"/>
</dbReference>
<dbReference type="AlphaFoldDB" id="A0A179FC26"/>
<name>A0A179FC26_METCM</name>
<evidence type="ECO:0000313" key="3">
    <source>
        <dbReference type="EMBL" id="OAQ62821.1"/>
    </source>
</evidence>
<sequence length="230" mass="26673">MSAGKATDPKYWLGQLEDVLCDRFENLGHQCAQIREEIVENISNVIRDSAERDEWDVCNFIWRLLDEWEAHDLTDMGFSRPPSHYRHVISVGRIEALRYLPKRSSVRSWDHASLCAGELCNTIRRVIDEPSTSFKRILMERNVRRPEGEPPQNPEPIGHARSTPSESFMVLDGGVHTWADYIDQLELDLARARRAVQVVKEQNMELAIKLAETQNRLVETQRSLGRRQPW</sequence>
<dbReference type="OrthoDB" id="4937622at2759"/>
<feature type="region of interest" description="Disordered" evidence="2">
    <location>
        <begin position="141"/>
        <end position="165"/>
    </location>
</feature>
<evidence type="ECO:0000256" key="2">
    <source>
        <dbReference type="SAM" id="MobiDB-lite"/>
    </source>
</evidence>
<protein>
    <submittedName>
        <fullName evidence="3">Uncharacterized protein</fullName>
    </submittedName>
</protein>
<dbReference type="EMBL" id="LSBJ02000006">
    <property type="protein sequence ID" value="OAQ62821.1"/>
    <property type="molecule type" value="Genomic_DNA"/>
</dbReference>
<organism evidence="3 4">
    <name type="scientific">Pochonia chlamydosporia 170</name>
    <dbReference type="NCBI Taxonomy" id="1380566"/>
    <lineage>
        <taxon>Eukaryota</taxon>
        <taxon>Fungi</taxon>
        <taxon>Dikarya</taxon>
        <taxon>Ascomycota</taxon>
        <taxon>Pezizomycotina</taxon>
        <taxon>Sordariomycetes</taxon>
        <taxon>Hypocreomycetidae</taxon>
        <taxon>Hypocreales</taxon>
        <taxon>Clavicipitaceae</taxon>
        <taxon>Pochonia</taxon>
    </lineage>
</organism>
<accession>A0A179FC26</accession>
<keyword evidence="1" id="KW-0175">Coiled coil</keyword>
<dbReference type="KEGG" id="pchm:VFPPC_14478"/>
<dbReference type="RefSeq" id="XP_018140401.1">
    <property type="nucleotide sequence ID" value="XM_018292246.1"/>
</dbReference>
<evidence type="ECO:0000256" key="1">
    <source>
        <dbReference type="SAM" id="Coils"/>
    </source>
</evidence>
<comment type="caution">
    <text evidence="3">The sequence shown here is derived from an EMBL/GenBank/DDBJ whole genome shotgun (WGS) entry which is preliminary data.</text>
</comment>
<keyword evidence="4" id="KW-1185">Reference proteome</keyword>
<proteinExistence type="predicted"/>
<reference evidence="3 4" key="1">
    <citation type="journal article" date="2016" name="PLoS Pathog.">
        <title>Biosynthesis of antibiotic leucinostatins in bio-control fungus Purpureocillium lilacinum and their inhibition on phytophthora revealed by genome mining.</title>
        <authorList>
            <person name="Wang G."/>
            <person name="Liu Z."/>
            <person name="Lin R."/>
            <person name="Li E."/>
            <person name="Mao Z."/>
            <person name="Ling J."/>
            <person name="Yang Y."/>
            <person name="Yin W.B."/>
            <person name="Xie B."/>
        </authorList>
    </citation>
    <scope>NUCLEOTIDE SEQUENCE [LARGE SCALE GENOMIC DNA]</scope>
    <source>
        <strain evidence="3">170</strain>
    </source>
</reference>
<feature type="coiled-coil region" evidence="1">
    <location>
        <begin position="182"/>
        <end position="223"/>
    </location>
</feature>
<gene>
    <name evidence="3" type="ORF">VFPPC_14478</name>
</gene>